<dbReference type="GO" id="GO:0004553">
    <property type="term" value="F:hydrolase activity, hydrolyzing O-glycosyl compounds"/>
    <property type="evidence" value="ECO:0007669"/>
    <property type="project" value="InterPro"/>
</dbReference>
<evidence type="ECO:0000256" key="1">
    <source>
        <dbReference type="ARBA" id="ARBA00005336"/>
    </source>
</evidence>
<evidence type="ECO:0000259" key="6">
    <source>
        <dbReference type="SMART" id="SM01217"/>
    </source>
</evidence>
<organism evidence="7 8">
    <name type="scientific">Virgisporangium aurantiacum</name>
    <dbReference type="NCBI Taxonomy" id="175570"/>
    <lineage>
        <taxon>Bacteria</taxon>
        <taxon>Bacillati</taxon>
        <taxon>Actinomycetota</taxon>
        <taxon>Actinomycetes</taxon>
        <taxon>Micromonosporales</taxon>
        <taxon>Micromonosporaceae</taxon>
        <taxon>Virgisporangium</taxon>
    </lineage>
</organism>
<comment type="caution">
    <text evidence="7">The sequence shown here is derived from an EMBL/GenBank/DDBJ whole genome shotgun (WGS) entry which is preliminary data.</text>
</comment>
<evidence type="ECO:0000256" key="2">
    <source>
        <dbReference type="ARBA" id="ARBA00022801"/>
    </source>
</evidence>
<dbReference type="PANTHER" id="PTHR42715">
    <property type="entry name" value="BETA-GLUCOSIDASE"/>
    <property type="match status" value="1"/>
</dbReference>
<comment type="similarity">
    <text evidence="1 4">Belongs to the glycosyl hydrolase 3 family.</text>
</comment>
<dbReference type="PRINTS" id="PR00133">
    <property type="entry name" value="GLHYDRLASE3"/>
</dbReference>
<sequence length="775" mass="80955">MSLQIPVDSPPAWRDPALSPAERAAALVALMTVEEKVAQLVGVWVGADESGIGVAPHQAEMTRDVPPWPDLIRHGLGQLTRPYGTAPVDPARGARSLAAAQAQIVAANRFGIPAQVHEECLTGFAAWRATVYPTPLGWGASFDPDLVAEMAGHIGRSMRAAGVHQGLAPVLDVTRDYRWGRTEETIGEDPYLVGTVGSAYVRGLEDAGIVATLKHFAGYSASRGGRNHGPVPMGRRELFDVILPPFEMALRIGGARSVMNSYAEIDGVPVAADGGLLTALLRDDWGFTGTVVSDYYAVRFLETLHGVAADAAAAAGLALRAGIDLELPTVDTFGAPLVDAVCRGAVDEALIDRAVTRVLTQKAELGLLDEGWRSPAADALDLDDESGRDVALRLARQSVVLLRNDGVLPLSAGSRVALVGPLADDPLGLLGCYAFPTHVGVNHPDVELGLDLPSLRTALADLVPGLTYAPGSTVDGPGRDGFDAAVAVARDSDVCVLAVGDRAGLFGRGTSGEGCDVADLTLPGVQADLVRAVLATGTPTVLVTLSGRPYALGPDTAPAAAVVQSFFPGQRGGQALAEVLTGAVNPSGRLPVSVPRDAGGMPTTYLAPPLGRRTDVSSVDPTPAYPFGHGLSYTSFEWTDASADGPWTTDGEVTAAVTVRNTGDRAGVEVVQLYLHDPVAQTTRPVVKLVGYARVPLDPGAEARVVFTVPADATSFIGVDGHRVVEPGDVELRFGRSSGEFVAALPLRLTGPERVVGHQRRLAVPARIESREVRS</sequence>
<dbReference type="SUPFAM" id="SSF51445">
    <property type="entry name" value="(Trans)glycosidases"/>
    <property type="match status" value="1"/>
</dbReference>
<dbReference type="PROSITE" id="PS00775">
    <property type="entry name" value="GLYCOSYL_HYDROL_F3"/>
    <property type="match status" value="1"/>
</dbReference>
<dbReference type="InterPro" id="IPR050288">
    <property type="entry name" value="Cellulose_deg_GH3"/>
</dbReference>
<proteinExistence type="inferred from homology"/>
<evidence type="ECO:0000313" key="7">
    <source>
        <dbReference type="EMBL" id="GIJ54595.1"/>
    </source>
</evidence>
<reference evidence="7" key="1">
    <citation type="submission" date="2021-01" db="EMBL/GenBank/DDBJ databases">
        <title>Whole genome shotgun sequence of Virgisporangium aurantiacum NBRC 16421.</title>
        <authorList>
            <person name="Komaki H."/>
            <person name="Tamura T."/>
        </authorList>
    </citation>
    <scope>NUCLEOTIDE SEQUENCE</scope>
    <source>
        <strain evidence="7">NBRC 16421</strain>
    </source>
</reference>
<accession>A0A8J4DXJ5</accession>
<dbReference type="InterPro" id="IPR019800">
    <property type="entry name" value="Glyco_hydro_3_AS"/>
</dbReference>
<dbReference type="SUPFAM" id="SSF52279">
    <property type="entry name" value="Beta-D-glucan exohydrolase, C-terminal domain"/>
    <property type="match status" value="1"/>
</dbReference>
<dbReference type="InterPro" id="IPR001764">
    <property type="entry name" value="Glyco_hydro_3_N"/>
</dbReference>
<name>A0A8J4DXJ5_9ACTN</name>
<keyword evidence="4" id="KW-0326">Glycosidase</keyword>
<dbReference type="Pfam" id="PF01915">
    <property type="entry name" value="Glyco_hydro_3_C"/>
    <property type="match status" value="1"/>
</dbReference>
<dbReference type="InterPro" id="IPR026891">
    <property type="entry name" value="Fn3-like"/>
</dbReference>
<dbReference type="Gene3D" id="2.60.40.10">
    <property type="entry name" value="Immunoglobulins"/>
    <property type="match status" value="1"/>
</dbReference>
<dbReference type="Proteomes" id="UP000612585">
    <property type="component" value="Unassembled WGS sequence"/>
</dbReference>
<dbReference type="Pfam" id="PF14310">
    <property type="entry name" value="Fn3-like"/>
    <property type="match status" value="1"/>
</dbReference>
<keyword evidence="3" id="KW-0119">Carbohydrate metabolism</keyword>
<dbReference type="PANTHER" id="PTHR42715:SF10">
    <property type="entry name" value="BETA-GLUCOSIDASE"/>
    <property type="match status" value="1"/>
</dbReference>
<dbReference type="SMART" id="SM01217">
    <property type="entry name" value="Fn3_like"/>
    <property type="match status" value="1"/>
</dbReference>
<dbReference type="Gene3D" id="3.40.50.1700">
    <property type="entry name" value="Glycoside hydrolase family 3 C-terminal domain"/>
    <property type="match status" value="1"/>
</dbReference>
<evidence type="ECO:0000313" key="8">
    <source>
        <dbReference type="Proteomes" id="UP000612585"/>
    </source>
</evidence>
<dbReference type="InterPro" id="IPR036881">
    <property type="entry name" value="Glyco_hydro_3_C_sf"/>
</dbReference>
<dbReference type="AlphaFoldDB" id="A0A8J4DXJ5"/>
<gene>
    <name evidence="7" type="ORF">Vau01_021110</name>
</gene>
<dbReference type="Pfam" id="PF00933">
    <property type="entry name" value="Glyco_hydro_3"/>
    <property type="match status" value="1"/>
</dbReference>
<dbReference type="RefSeq" id="WP_203989889.1">
    <property type="nucleotide sequence ID" value="NZ_BOPG01000012.1"/>
</dbReference>
<evidence type="ECO:0000256" key="4">
    <source>
        <dbReference type="RuleBase" id="RU361161"/>
    </source>
</evidence>
<dbReference type="InterPro" id="IPR017853">
    <property type="entry name" value="GH"/>
</dbReference>
<dbReference type="Gene3D" id="3.20.20.300">
    <property type="entry name" value="Glycoside hydrolase, family 3, N-terminal domain"/>
    <property type="match status" value="1"/>
</dbReference>
<dbReference type="InterPro" id="IPR002772">
    <property type="entry name" value="Glyco_hydro_3_C"/>
</dbReference>
<dbReference type="InterPro" id="IPR036962">
    <property type="entry name" value="Glyco_hydro_3_N_sf"/>
</dbReference>
<feature type="domain" description="Fibronectin type III-like" evidence="6">
    <location>
        <begin position="669"/>
        <end position="738"/>
    </location>
</feature>
<protein>
    <submittedName>
        <fullName evidence="7">Beta-glucosidase</fullName>
    </submittedName>
</protein>
<evidence type="ECO:0000256" key="5">
    <source>
        <dbReference type="SAM" id="MobiDB-lite"/>
    </source>
</evidence>
<evidence type="ECO:0000256" key="3">
    <source>
        <dbReference type="ARBA" id="ARBA00023277"/>
    </source>
</evidence>
<dbReference type="GO" id="GO:0005975">
    <property type="term" value="P:carbohydrate metabolic process"/>
    <property type="evidence" value="ECO:0007669"/>
    <property type="project" value="InterPro"/>
</dbReference>
<keyword evidence="8" id="KW-1185">Reference proteome</keyword>
<dbReference type="InterPro" id="IPR013783">
    <property type="entry name" value="Ig-like_fold"/>
</dbReference>
<keyword evidence="2 4" id="KW-0378">Hydrolase</keyword>
<feature type="region of interest" description="Disordered" evidence="5">
    <location>
        <begin position="591"/>
        <end position="614"/>
    </location>
</feature>
<dbReference type="FunFam" id="3.20.20.300:FF:000011">
    <property type="entry name" value="Glycosyl hydrolase"/>
    <property type="match status" value="1"/>
</dbReference>
<dbReference type="EMBL" id="BOPG01000012">
    <property type="protein sequence ID" value="GIJ54595.1"/>
    <property type="molecule type" value="Genomic_DNA"/>
</dbReference>